<accession>A0A0F3IP30</accession>
<sequence>MAFFVSKLLWIIANPANLLGILVLIAALAALLRWRRIGAVALTLLVLLCGMLTLTPVPNDLLSALENRFPQPDLAKLPKVDGVIVLGGAVDTHRSSAFATLVVTDAAERLLALVDLGRRYPAAKLVMTGGSADIDGEGAVREADLVRDRFLPMVGFDPARVVFERDSRNTDENARYSRALVAPQPGEVWLLVTSAYHMPRAVGIFRQQGWPVVPYPVDFGAAPDSQISFDLLGGLQNFYWASREWIGLTYYWALGRTESFFPAP</sequence>
<dbReference type="CDD" id="cd06259">
    <property type="entry name" value="YdcF-like"/>
    <property type="match status" value="1"/>
</dbReference>
<comment type="caution">
    <text evidence="3">The sequence shown here is derived from an EMBL/GenBank/DDBJ whole genome shotgun (WGS) entry which is preliminary data.</text>
</comment>
<dbReference type="AlphaFoldDB" id="A0A0F3IP30"/>
<feature type="transmembrane region" description="Helical" evidence="1">
    <location>
        <begin position="12"/>
        <end position="32"/>
    </location>
</feature>
<keyword evidence="1" id="KW-0472">Membrane</keyword>
<dbReference type="PANTHER" id="PTHR30336">
    <property type="entry name" value="INNER MEMBRANE PROTEIN, PROBABLE PERMEASE"/>
    <property type="match status" value="1"/>
</dbReference>
<dbReference type="EMBL" id="LAJY01000565">
    <property type="protein sequence ID" value="KJV08490.1"/>
    <property type="molecule type" value="Genomic_DNA"/>
</dbReference>
<dbReference type="Proteomes" id="UP000033774">
    <property type="component" value="Unassembled WGS sequence"/>
</dbReference>
<feature type="domain" description="DUF218" evidence="2">
    <location>
        <begin position="81"/>
        <end position="247"/>
    </location>
</feature>
<keyword evidence="1" id="KW-1133">Transmembrane helix</keyword>
<dbReference type="GO" id="GO:0005886">
    <property type="term" value="C:plasma membrane"/>
    <property type="evidence" value="ECO:0007669"/>
    <property type="project" value="TreeGrafter"/>
</dbReference>
<gene>
    <name evidence="3" type="ORF">VZ95_17480</name>
</gene>
<dbReference type="InterPro" id="IPR051599">
    <property type="entry name" value="Cell_Envelope_Assoc"/>
</dbReference>
<organism evidence="3 4">
    <name type="scientific">Elstera litoralis</name>
    <dbReference type="NCBI Taxonomy" id="552518"/>
    <lineage>
        <taxon>Bacteria</taxon>
        <taxon>Pseudomonadati</taxon>
        <taxon>Pseudomonadota</taxon>
        <taxon>Alphaproteobacteria</taxon>
        <taxon>Rhodospirillales</taxon>
        <taxon>Rhodospirillaceae</taxon>
        <taxon>Elstera</taxon>
    </lineage>
</organism>
<evidence type="ECO:0000313" key="3">
    <source>
        <dbReference type="EMBL" id="KJV08490.1"/>
    </source>
</evidence>
<dbReference type="GO" id="GO:0000270">
    <property type="term" value="P:peptidoglycan metabolic process"/>
    <property type="evidence" value="ECO:0007669"/>
    <property type="project" value="TreeGrafter"/>
</dbReference>
<dbReference type="InterPro" id="IPR003848">
    <property type="entry name" value="DUF218"/>
</dbReference>
<name>A0A0F3IP30_9PROT</name>
<evidence type="ECO:0000313" key="4">
    <source>
        <dbReference type="Proteomes" id="UP000033774"/>
    </source>
</evidence>
<protein>
    <recommendedName>
        <fullName evidence="2">DUF218 domain-containing protein</fullName>
    </recommendedName>
</protein>
<dbReference type="Gene3D" id="3.40.50.620">
    <property type="entry name" value="HUPs"/>
    <property type="match status" value="1"/>
</dbReference>
<dbReference type="InterPro" id="IPR014729">
    <property type="entry name" value="Rossmann-like_a/b/a_fold"/>
</dbReference>
<proteinExistence type="predicted"/>
<dbReference type="PANTHER" id="PTHR30336:SF4">
    <property type="entry name" value="ENVELOPE BIOGENESIS FACTOR ELYC"/>
    <property type="match status" value="1"/>
</dbReference>
<keyword evidence="1" id="KW-0812">Transmembrane</keyword>
<dbReference type="RefSeq" id="WP_045777003.1">
    <property type="nucleotide sequence ID" value="NZ_LAJY01000565.1"/>
</dbReference>
<keyword evidence="4" id="KW-1185">Reference proteome</keyword>
<feature type="transmembrane region" description="Helical" evidence="1">
    <location>
        <begin position="39"/>
        <end position="57"/>
    </location>
</feature>
<dbReference type="OrthoDB" id="9809813at2"/>
<dbReference type="Pfam" id="PF02698">
    <property type="entry name" value="DUF218"/>
    <property type="match status" value="1"/>
</dbReference>
<evidence type="ECO:0000256" key="1">
    <source>
        <dbReference type="SAM" id="Phobius"/>
    </source>
</evidence>
<evidence type="ECO:0000259" key="2">
    <source>
        <dbReference type="Pfam" id="PF02698"/>
    </source>
</evidence>
<reference evidence="3 4" key="1">
    <citation type="submission" date="2015-03" db="EMBL/GenBank/DDBJ databases">
        <title>Draft genome sequence of Elstera litoralis.</title>
        <authorList>
            <person name="Rahalkar M.C."/>
            <person name="Dhakephalkar P.K."/>
            <person name="Pore S.D."/>
            <person name="Arora P."/>
            <person name="Kapse N.G."/>
            <person name="Pandit P.S."/>
        </authorList>
    </citation>
    <scope>NUCLEOTIDE SEQUENCE [LARGE SCALE GENOMIC DNA]</scope>
    <source>
        <strain evidence="3 4">Dia-1</strain>
    </source>
</reference>
<dbReference type="GO" id="GO:0043164">
    <property type="term" value="P:Gram-negative-bacterium-type cell wall biogenesis"/>
    <property type="evidence" value="ECO:0007669"/>
    <property type="project" value="TreeGrafter"/>
</dbReference>